<dbReference type="InterPro" id="IPR002893">
    <property type="entry name" value="Znf_MYND"/>
</dbReference>
<sequence length="328" mass="36892">MSSTTTPRTPVQFTHAVHPDAEAYLKSIAPSSKDIRTTRRDGMDHCCTTCLKHSREPGVVLRQCGKCKSVWYCSKECQKADWPKHKEKCKKVDGSGILKLVDTLCANPLLQAYLQACFVLDFDLLRRPHLDSPFMARVDIAIEPADGPQFFRIFLGEELPETKLQGMLQVNGFTPGKPAQISPKSMTIWRELRDRVNADGFSRDPVGLVEYANGGTDNTFTVAMHIQSPIMEMVEKADPFPYTSAITRKITIVPFTVEGCMEFINTQIRADKKDQLLLRTEMRPLDIQIIRDAAAGSNSVPARILNAKLAREQIYKSLLQYVRESRSA</sequence>
<dbReference type="PROSITE" id="PS50865">
    <property type="entry name" value="ZF_MYND_2"/>
    <property type="match status" value="1"/>
</dbReference>
<feature type="domain" description="MYND-type" evidence="5">
    <location>
        <begin position="47"/>
        <end position="89"/>
    </location>
</feature>
<gene>
    <name evidence="6" type="ORF">DFH08DRAFT_756321</name>
</gene>
<comment type="caution">
    <text evidence="6">The sequence shown here is derived from an EMBL/GenBank/DDBJ whole genome shotgun (WGS) entry which is preliminary data.</text>
</comment>
<dbReference type="InterPro" id="IPR024119">
    <property type="entry name" value="TF_DEAF-1"/>
</dbReference>
<dbReference type="InterPro" id="IPR058518">
    <property type="entry name" value="DUF8205"/>
</dbReference>
<dbReference type="GO" id="GO:0005634">
    <property type="term" value="C:nucleus"/>
    <property type="evidence" value="ECO:0007669"/>
    <property type="project" value="TreeGrafter"/>
</dbReference>
<keyword evidence="2 4" id="KW-0863">Zinc-finger</keyword>
<evidence type="ECO:0000256" key="2">
    <source>
        <dbReference type="ARBA" id="ARBA00022771"/>
    </source>
</evidence>
<dbReference type="PANTHER" id="PTHR10237:SF14">
    <property type="entry name" value="MYND-TYPE DOMAIN-CONTAINING PROTEIN"/>
    <property type="match status" value="1"/>
</dbReference>
<dbReference type="SUPFAM" id="SSF144232">
    <property type="entry name" value="HIT/MYND zinc finger-like"/>
    <property type="match status" value="1"/>
</dbReference>
<dbReference type="Pfam" id="PF01753">
    <property type="entry name" value="zf-MYND"/>
    <property type="match status" value="1"/>
</dbReference>
<dbReference type="EMBL" id="JARIHO010000070">
    <property type="protein sequence ID" value="KAJ7312719.1"/>
    <property type="molecule type" value="Genomic_DNA"/>
</dbReference>
<dbReference type="GO" id="GO:0000981">
    <property type="term" value="F:DNA-binding transcription factor activity, RNA polymerase II-specific"/>
    <property type="evidence" value="ECO:0007669"/>
    <property type="project" value="TreeGrafter"/>
</dbReference>
<evidence type="ECO:0000313" key="7">
    <source>
        <dbReference type="Proteomes" id="UP001218218"/>
    </source>
</evidence>
<dbReference type="GO" id="GO:0008270">
    <property type="term" value="F:zinc ion binding"/>
    <property type="evidence" value="ECO:0007669"/>
    <property type="project" value="UniProtKB-KW"/>
</dbReference>
<accession>A0AAD6Z9F5</accession>
<name>A0AAD6Z9F5_9AGAR</name>
<evidence type="ECO:0000256" key="1">
    <source>
        <dbReference type="ARBA" id="ARBA00022723"/>
    </source>
</evidence>
<dbReference type="AlphaFoldDB" id="A0AAD6Z9F5"/>
<organism evidence="6 7">
    <name type="scientific">Mycena albidolilacea</name>
    <dbReference type="NCBI Taxonomy" id="1033008"/>
    <lineage>
        <taxon>Eukaryota</taxon>
        <taxon>Fungi</taxon>
        <taxon>Dikarya</taxon>
        <taxon>Basidiomycota</taxon>
        <taxon>Agaricomycotina</taxon>
        <taxon>Agaricomycetes</taxon>
        <taxon>Agaricomycetidae</taxon>
        <taxon>Agaricales</taxon>
        <taxon>Marasmiineae</taxon>
        <taxon>Mycenaceae</taxon>
        <taxon>Mycena</taxon>
    </lineage>
</organism>
<evidence type="ECO:0000256" key="4">
    <source>
        <dbReference type="PROSITE-ProRule" id="PRU00134"/>
    </source>
</evidence>
<keyword evidence="1" id="KW-0479">Metal-binding</keyword>
<keyword evidence="3" id="KW-0862">Zinc</keyword>
<proteinExistence type="predicted"/>
<evidence type="ECO:0000256" key="3">
    <source>
        <dbReference type="ARBA" id="ARBA00022833"/>
    </source>
</evidence>
<reference evidence="6" key="1">
    <citation type="submission" date="2023-03" db="EMBL/GenBank/DDBJ databases">
        <title>Massive genome expansion in bonnet fungi (Mycena s.s.) driven by repeated elements and novel gene families across ecological guilds.</title>
        <authorList>
            <consortium name="Lawrence Berkeley National Laboratory"/>
            <person name="Harder C.B."/>
            <person name="Miyauchi S."/>
            <person name="Viragh M."/>
            <person name="Kuo A."/>
            <person name="Thoen E."/>
            <person name="Andreopoulos B."/>
            <person name="Lu D."/>
            <person name="Skrede I."/>
            <person name="Drula E."/>
            <person name="Henrissat B."/>
            <person name="Morin E."/>
            <person name="Kohler A."/>
            <person name="Barry K."/>
            <person name="LaButti K."/>
            <person name="Morin E."/>
            <person name="Salamov A."/>
            <person name="Lipzen A."/>
            <person name="Mereny Z."/>
            <person name="Hegedus B."/>
            <person name="Baldrian P."/>
            <person name="Stursova M."/>
            <person name="Weitz H."/>
            <person name="Taylor A."/>
            <person name="Grigoriev I.V."/>
            <person name="Nagy L.G."/>
            <person name="Martin F."/>
            <person name="Kauserud H."/>
        </authorList>
    </citation>
    <scope>NUCLEOTIDE SEQUENCE</scope>
    <source>
        <strain evidence="6">CBHHK002</strain>
    </source>
</reference>
<dbReference type="PANTHER" id="PTHR10237">
    <property type="entry name" value="DEFORMED EPIDERMAL AUTOREGULATORY FACTOR 1 HOMOLOG SUPPRESSIN"/>
    <property type="match status" value="1"/>
</dbReference>
<evidence type="ECO:0000259" key="5">
    <source>
        <dbReference type="PROSITE" id="PS50865"/>
    </source>
</evidence>
<keyword evidence="7" id="KW-1185">Reference proteome</keyword>
<dbReference type="Gene3D" id="6.10.140.2220">
    <property type="match status" value="1"/>
</dbReference>
<protein>
    <recommendedName>
        <fullName evidence="5">MYND-type domain-containing protein</fullName>
    </recommendedName>
</protein>
<dbReference type="Proteomes" id="UP001218218">
    <property type="component" value="Unassembled WGS sequence"/>
</dbReference>
<evidence type="ECO:0000313" key="6">
    <source>
        <dbReference type="EMBL" id="KAJ7312719.1"/>
    </source>
</evidence>
<dbReference type="Pfam" id="PF26632">
    <property type="entry name" value="DUF8205"/>
    <property type="match status" value="1"/>
</dbReference>